<accession>A0A8S0WMI4</accession>
<dbReference type="OrthoDB" id="3023006at2759"/>
<reference evidence="1 2" key="1">
    <citation type="submission" date="2020-01" db="EMBL/GenBank/DDBJ databases">
        <authorList>
            <person name="Gupta K D."/>
        </authorList>
    </citation>
    <scope>NUCLEOTIDE SEQUENCE [LARGE SCALE GENOMIC DNA]</scope>
</reference>
<evidence type="ECO:0008006" key="3">
    <source>
        <dbReference type="Google" id="ProtNLM"/>
    </source>
</evidence>
<dbReference type="EMBL" id="CACVBS010000031">
    <property type="protein sequence ID" value="CAA7260962.1"/>
    <property type="molecule type" value="Genomic_DNA"/>
</dbReference>
<protein>
    <recommendedName>
        <fullName evidence="3">F-box domain-containing protein</fullName>
    </recommendedName>
</protein>
<organism evidence="1 2">
    <name type="scientific">Cyclocybe aegerita</name>
    <name type="common">Black poplar mushroom</name>
    <name type="synonym">Agrocybe aegerita</name>
    <dbReference type="NCBI Taxonomy" id="1973307"/>
    <lineage>
        <taxon>Eukaryota</taxon>
        <taxon>Fungi</taxon>
        <taxon>Dikarya</taxon>
        <taxon>Basidiomycota</taxon>
        <taxon>Agaricomycotina</taxon>
        <taxon>Agaricomycetes</taxon>
        <taxon>Agaricomycetidae</taxon>
        <taxon>Agaricales</taxon>
        <taxon>Agaricineae</taxon>
        <taxon>Bolbitiaceae</taxon>
        <taxon>Cyclocybe</taxon>
    </lineage>
</organism>
<proteinExistence type="predicted"/>
<keyword evidence="2" id="KW-1185">Reference proteome</keyword>
<sequence length="481" mass="55019">MPNDVLSNLPNEILSSIFLCTLEKDSKQISEGLLAEVVISHVSSRWRAAALALPDLWSSFRFTGGSNCRTLPVDRLAAYLERSSNRLLDFWFDLREMDHGRWESGEPIVHFVVQTVPHVFRWHQFIVLLDGVYESFDFFEDYFKDLHAPNLEYFAIFPNQHEEQQVEVSAGSPEDLAPQIFLGGAPKLSALFLDTLGYSMRCMPPASNITTLTILRYDMVGDVLHSDVLYAILALPHIVNLALVGGICDDPIEHRVDMPNMKNLRLGDDIITPTLLLNLYAPLLEVLTISKVDLDFTDNYRLPDIEISKEPFPALHTLSLVDVSFRTSSWESRPILRQLTRCIKHLVISLSLEFDEEEWIEDYGSYEWNLETVSFNIEKPRYPYFYHTMSEILGEKVVVRLHKNILGLWQLEDPANVESLEKEYTVERMEESNPLRIGDWPAKSSTFGPFGEINGPFYLDILSSRQTGEVSHSIKSDEEAD</sequence>
<evidence type="ECO:0000313" key="1">
    <source>
        <dbReference type="EMBL" id="CAA7260962.1"/>
    </source>
</evidence>
<dbReference type="AlphaFoldDB" id="A0A8S0WMI4"/>
<name>A0A8S0WMI4_CYCAE</name>
<evidence type="ECO:0000313" key="2">
    <source>
        <dbReference type="Proteomes" id="UP000467700"/>
    </source>
</evidence>
<comment type="caution">
    <text evidence="1">The sequence shown here is derived from an EMBL/GenBank/DDBJ whole genome shotgun (WGS) entry which is preliminary data.</text>
</comment>
<gene>
    <name evidence="1" type="ORF">AAE3_LOCUS3104</name>
</gene>
<dbReference type="Proteomes" id="UP000467700">
    <property type="component" value="Unassembled WGS sequence"/>
</dbReference>